<evidence type="ECO:0000313" key="2">
    <source>
        <dbReference type="Proteomes" id="UP000204551"/>
    </source>
</evidence>
<dbReference type="AlphaFoldDB" id="A0A221UV98"/>
<gene>
    <name evidence="1" type="ORF">AREALGSMS7_01855</name>
</gene>
<protein>
    <submittedName>
        <fullName evidence="1">Uncharacterized protein</fullName>
    </submittedName>
</protein>
<dbReference type="Proteomes" id="UP000204551">
    <property type="component" value="Chromosome"/>
</dbReference>
<organism evidence="1 2">
    <name type="scientific">Arenibacter algicola</name>
    <dbReference type="NCBI Taxonomy" id="616991"/>
    <lineage>
        <taxon>Bacteria</taxon>
        <taxon>Pseudomonadati</taxon>
        <taxon>Bacteroidota</taxon>
        <taxon>Flavobacteriia</taxon>
        <taxon>Flavobacteriales</taxon>
        <taxon>Flavobacteriaceae</taxon>
        <taxon>Arenibacter</taxon>
    </lineage>
</organism>
<dbReference type="EMBL" id="CP022515">
    <property type="protein sequence ID" value="ASO05319.1"/>
    <property type="molecule type" value="Genomic_DNA"/>
</dbReference>
<dbReference type="KEGG" id="aalg:AREALGSMS7_01855"/>
<name>A0A221UV98_9FLAO</name>
<reference evidence="1 2" key="1">
    <citation type="submission" date="2017-07" db="EMBL/GenBank/DDBJ databases">
        <title>Genome Sequence of Arenibacter algicola Strain SMS7 Isolated from a culture of the Diatom Skeletonema marinoi.</title>
        <authorList>
            <person name="Topel M."/>
            <person name="Pinder M.I.M."/>
            <person name="Johansson O.N."/>
            <person name="Kourtchenko O."/>
            <person name="Godhe A."/>
            <person name="Clarke A.K."/>
        </authorList>
    </citation>
    <scope>NUCLEOTIDE SEQUENCE [LARGE SCALE GENOMIC DNA]</scope>
    <source>
        <strain evidence="1 2">SMS7</strain>
    </source>
</reference>
<accession>A0A221UV98</accession>
<evidence type="ECO:0000313" key="1">
    <source>
        <dbReference type="EMBL" id="ASO05319.1"/>
    </source>
</evidence>
<sequence>MELRTDIFGFCFNSTVKRPYNGKQWLEQLITIFVYVLCAQLI</sequence>
<proteinExistence type="predicted"/>